<dbReference type="SUPFAM" id="SSF90257">
    <property type="entry name" value="Myosin rod fragments"/>
    <property type="match status" value="1"/>
</dbReference>
<name>F2NN94_MARHT</name>
<organism evidence="3 4">
    <name type="scientific">Marinithermus hydrothermalis (strain DSM 14884 / JCM 11576 / T1)</name>
    <dbReference type="NCBI Taxonomy" id="869210"/>
    <lineage>
        <taxon>Bacteria</taxon>
        <taxon>Thermotogati</taxon>
        <taxon>Deinococcota</taxon>
        <taxon>Deinococci</taxon>
        <taxon>Thermales</taxon>
        <taxon>Thermaceae</taxon>
        <taxon>Marinithermus</taxon>
    </lineage>
</organism>
<accession>F2NN94</accession>
<dbReference type="STRING" id="869210.Marky_0172"/>
<evidence type="ECO:0000256" key="1">
    <source>
        <dbReference type="ARBA" id="ARBA00023054"/>
    </source>
</evidence>
<dbReference type="KEGG" id="mhd:Marky_0172"/>
<dbReference type="RefSeq" id="WP_013702990.1">
    <property type="nucleotide sequence ID" value="NC_015387.1"/>
</dbReference>
<dbReference type="GO" id="GO:0005856">
    <property type="term" value="C:cytoskeleton"/>
    <property type="evidence" value="ECO:0007669"/>
    <property type="project" value="TreeGrafter"/>
</dbReference>
<keyword evidence="4" id="KW-1185">Reference proteome</keyword>
<dbReference type="PANTHER" id="PTHR32083:SF48">
    <property type="entry name" value="TRANS-GOLGI NETWORK-LOCALIZED SYP41-INTERACTING PROTEIN 1"/>
    <property type="match status" value="1"/>
</dbReference>
<gene>
    <name evidence="3" type="ordered locus">Marky_0172</name>
</gene>
<protein>
    <submittedName>
        <fullName evidence="3">Uncharacterized protein</fullName>
    </submittedName>
</protein>
<dbReference type="AlphaFoldDB" id="F2NN94"/>
<dbReference type="Proteomes" id="UP000007030">
    <property type="component" value="Chromosome"/>
</dbReference>
<dbReference type="EMBL" id="CP002630">
    <property type="protein sequence ID" value="AEB10935.1"/>
    <property type="molecule type" value="Genomic_DNA"/>
</dbReference>
<dbReference type="eggNOG" id="COG1196">
    <property type="taxonomic scope" value="Bacteria"/>
</dbReference>
<feature type="coiled-coil region" evidence="2">
    <location>
        <begin position="152"/>
        <end position="309"/>
    </location>
</feature>
<dbReference type="PANTHER" id="PTHR32083">
    <property type="entry name" value="CILIA AND FLAGELLA-ASSOCIATED PROTEIN 58-RELATED"/>
    <property type="match status" value="1"/>
</dbReference>
<evidence type="ECO:0000313" key="3">
    <source>
        <dbReference type="EMBL" id="AEB10935.1"/>
    </source>
</evidence>
<proteinExistence type="predicted"/>
<evidence type="ECO:0000313" key="4">
    <source>
        <dbReference type="Proteomes" id="UP000007030"/>
    </source>
</evidence>
<keyword evidence="1 2" id="KW-0175">Coiled coil</keyword>
<evidence type="ECO:0000256" key="2">
    <source>
        <dbReference type="SAM" id="Coils"/>
    </source>
</evidence>
<sequence length="421" mass="49291">MKDRLPELVEAILQEPNLESARLLLKAYPKGALAHAFRRCFKPHDPTAARLVRKPLKQVKDEDVLDNLERIHASAEETLKHLIEAWLETASEQLEALAQGRWNPEWKWPTPDWWRAAATVLERLGHTPRWTVLAEVAGSAPVMQTAPDATEVERLRSQVRELQDRVRRLREEKKRLARQYEERERARAAQAREVHERVEAERDAWRQQAERHQEALRQAQQTRAELERRLQDLQEAVARRLREVQELQEQCREYARTVAELQRENERLQAELEQAKTALQDECERRGELQRENAQLQTELRQVKIAQKAQVSLPGAALERAWVIPYEELGGTSRERLIHLIEVYQAALDRRPNPLLYERTNWAAFSAEEPEGVLLLGAERLLWDLACLPIARLLRSEILDKEALFYALTHRYCSPRLEEQR</sequence>
<dbReference type="HOGENOM" id="CLU_651816_0_0_0"/>
<reference evidence="3 4" key="1">
    <citation type="journal article" date="2012" name="Stand. Genomic Sci.">
        <title>Complete genome sequence of the aerobic, heterotroph Marinithermus hydrothermalis type strain (T1(T)) from a deep-sea hydrothermal vent chimney.</title>
        <authorList>
            <person name="Copeland A."/>
            <person name="Gu W."/>
            <person name="Yasawong M."/>
            <person name="Lapidus A."/>
            <person name="Lucas S."/>
            <person name="Deshpande S."/>
            <person name="Pagani I."/>
            <person name="Tapia R."/>
            <person name="Cheng J.F."/>
            <person name="Goodwin L.A."/>
            <person name="Pitluck S."/>
            <person name="Liolios K."/>
            <person name="Ivanova N."/>
            <person name="Mavromatis K."/>
            <person name="Mikhailova N."/>
            <person name="Pati A."/>
            <person name="Chen A."/>
            <person name="Palaniappan K."/>
            <person name="Land M."/>
            <person name="Pan C."/>
            <person name="Brambilla E.M."/>
            <person name="Rohde M."/>
            <person name="Tindall B.J."/>
            <person name="Sikorski J."/>
            <person name="Goker M."/>
            <person name="Detter J.C."/>
            <person name="Bristow J."/>
            <person name="Eisen J.A."/>
            <person name="Markowitz V."/>
            <person name="Hugenholtz P."/>
            <person name="Kyrpides N.C."/>
            <person name="Klenk H.P."/>
            <person name="Woyke T."/>
        </authorList>
    </citation>
    <scope>NUCLEOTIDE SEQUENCE [LARGE SCALE GENOMIC DNA]</scope>
    <source>
        <strain evidence="4">DSM 14884 / JCM 11576 / T1</strain>
    </source>
</reference>